<dbReference type="EMBL" id="GBRD01003968">
    <property type="protein sequence ID" value="JAG61853.1"/>
    <property type="molecule type" value="Transcribed_RNA"/>
</dbReference>
<dbReference type="AlphaFoldDB" id="A0A0K8T8H7"/>
<sequence>MDFLYRYIQLLRTLPATDPDPNITDASGTIRVAFGPTAFVNPMALGTTNENETTFPLKKKGSNKDRKFPDMEILNIFWNDSKGPILTGCWAFLCGGLSVPKEKHRNRSDGNHHHHDISSRLEINRILLSENQGYVHVPTNQRQSVECPKYAPMPSGIIRV</sequence>
<reference evidence="1" key="1">
    <citation type="submission" date="2014-09" db="EMBL/GenBank/DDBJ databases">
        <authorList>
            <person name="Magalhaes I.L.F."/>
            <person name="Oliveira U."/>
            <person name="Santos F.R."/>
            <person name="Vidigal T.H.D.A."/>
            <person name="Brescovit A.D."/>
            <person name="Santos A.J."/>
        </authorList>
    </citation>
    <scope>NUCLEOTIDE SEQUENCE</scope>
</reference>
<protein>
    <submittedName>
        <fullName evidence="1">Uncharacterized protein</fullName>
    </submittedName>
</protein>
<proteinExistence type="predicted"/>
<evidence type="ECO:0000313" key="1">
    <source>
        <dbReference type="EMBL" id="JAG61853.1"/>
    </source>
</evidence>
<name>A0A0K8T8H7_LYGHE</name>
<accession>A0A0K8T8H7</accession>
<organism evidence="1">
    <name type="scientific">Lygus hesperus</name>
    <name type="common">Western plant bug</name>
    <dbReference type="NCBI Taxonomy" id="30085"/>
    <lineage>
        <taxon>Eukaryota</taxon>
        <taxon>Metazoa</taxon>
        <taxon>Ecdysozoa</taxon>
        <taxon>Arthropoda</taxon>
        <taxon>Hexapoda</taxon>
        <taxon>Insecta</taxon>
        <taxon>Pterygota</taxon>
        <taxon>Neoptera</taxon>
        <taxon>Paraneoptera</taxon>
        <taxon>Hemiptera</taxon>
        <taxon>Heteroptera</taxon>
        <taxon>Panheteroptera</taxon>
        <taxon>Cimicomorpha</taxon>
        <taxon>Miridae</taxon>
        <taxon>Mirini</taxon>
        <taxon>Lygus</taxon>
    </lineage>
</organism>